<sequence length="157" mass="17497">MSREKQIERLRDMIHDELENLRCAAQGDRLPDNAWDRVDALTAGLLALKGQESDWKSPRAEPKAELLRALCKAVASHQNPWDAGIMDQLLAAWDAGAEIADPLTVALLAPKLEWAKQCLARDPYLTDEVYAKLLLAVIPAVCPELREQEENADDEDA</sequence>
<proteinExistence type="predicted"/>
<evidence type="ECO:0000313" key="1">
    <source>
        <dbReference type="EMBL" id="DAD75543.1"/>
    </source>
</evidence>
<protein>
    <submittedName>
        <fullName evidence="1">Uncharacterized protein</fullName>
    </submittedName>
</protein>
<accession>A0A8S5M0F9</accession>
<organism evidence="1">
    <name type="scientific">Siphoviridae sp. ctM7c3</name>
    <dbReference type="NCBI Taxonomy" id="2826257"/>
    <lineage>
        <taxon>Viruses</taxon>
        <taxon>Duplodnaviria</taxon>
        <taxon>Heunggongvirae</taxon>
        <taxon>Uroviricota</taxon>
        <taxon>Caudoviricetes</taxon>
    </lineage>
</organism>
<reference evidence="1" key="1">
    <citation type="journal article" date="2021" name="Proc. Natl. Acad. Sci. U.S.A.">
        <title>A Catalog of Tens of Thousands of Viruses from Human Metagenomes Reveals Hidden Associations with Chronic Diseases.</title>
        <authorList>
            <person name="Tisza M.J."/>
            <person name="Buck C.B."/>
        </authorList>
    </citation>
    <scope>NUCLEOTIDE SEQUENCE</scope>
    <source>
        <strain evidence="1">CtM7c3</strain>
    </source>
</reference>
<name>A0A8S5M0F9_9CAUD</name>
<dbReference type="EMBL" id="BK014785">
    <property type="protein sequence ID" value="DAD75543.1"/>
    <property type="molecule type" value="Genomic_DNA"/>
</dbReference>